<gene>
    <name evidence="1" type="ORF">KPC_2270</name>
</gene>
<organism evidence="1 2">
    <name type="scientific">Acinetobacter stercoris</name>
    <dbReference type="NCBI Taxonomy" id="2126983"/>
    <lineage>
        <taxon>Bacteria</taxon>
        <taxon>Pseudomonadati</taxon>
        <taxon>Pseudomonadota</taxon>
        <taxon>Gammaproteobacteria</taxon>
        <taxon>Moraxellales</taxon>
        <taxon>Moraxellaceae</taxon>
        <taxon>Acinetobacter</taxon>
    </lineage>
</organism>
<dbReference type="InParanoid" id="A0A2U3N099"/>
<dbReference type="AlphaFoldDB" id="A0A2U3N099"/>
<sequence>MQQSPVNLETSRSGGDRTVGFYKLGLDAELELNANIKKLQLGCGGVNGAGCDIDIDNLALSGVSDSSNGRASSSALLTNPFIQFAIKNPNSVATRQVVGLRASAESIRGMLTFGEENTSERNGINSLSGYMEVAAAGGTVNVNQLNNLTYTQTQTPITGNAKGLVLTLPISSNNYSINLNPSLGGTLVLPQQVITGHRISSAPLSATAIVSGIQLAGNIKVNASGINLDKNLAGTVNNLKVNVGIDEDLGYFHKANLNGTSASLSLQSQNIMWPGTKSTAHSGWWLELSNPIEIGDITPSKGVDIALPTIKETLAQVSNYITANPVQCGVFLTSCLLGSTINVGNIDLKNAPAVNMQLNNLQLKNQSFAPNCYGGIKFC</sequence>
<evidence type="ECO:0000313" key="2">
    <source>
        <dbReference type="Proteomes" id="UP000245974"/>
    </source>
</evidence>
<reference evidence="2" key="1">
    <citation type="submission" date="2018-03" db="EMBL/GenBank/DDBJ databases">
        <authorList>
            <person name="Blom J."/>
        </authorList>
    </citation>
    <scope>NUCLEOTIDE SEQUENCE [LARGE SCALE GENOMIC DNA]</scope>
    <source>
        <strain evidence="2">KPC-SM-21</strain>
    </source>
</reference>
<keyword evidence="2" id="KW-1185">Reference proteome</keyword>
<dbReference type="EMBL" id="OOGT01000104">
    <property type="protein sequence ID" value="SPL71092.1"/>
    <property type="molecule type" value="Genomic_DNA"/>
</dbReference>
<dbReference type="OrthoDB" id="6073551at2"/>
<dbReference type="RefSeq" id="WP_121974538.1">
    <property type="nucleotide sequence ID" value="NZ_OOGT01000104.1"/>
</dbReference>
<name>A0A2U3N099_9GAMM</name>
<dbReference type="Proteomes" id="UP000245974">
    <property type="component" value="Unassembled WGS sequence"/>
</dbReference>
<evidence type="ECO:0000313" key="1">
    <source>
        <dbReference type="EMBL" id="SPL71092.1"/>
    </source>
</evidence>
<proteinExistence type="predicted"/>
<protein>
    <submittedName>
        <fullName evidence="1">Uncharacterized protein</fullName>
    </submittedName>
</protein>
<accession>A0A2U3N099</accession>